<organism evidence="1 2">
    <name type="scientific">Canavalia gladiata</name>
    <name type="common">Sword bean</name>
    <name type="synonym">Dolichos gladiatus</name>
    <dbReference type="NCBI Taxonomy" id="3824"/>
    <lineage>
        <taxon>Eukaryota</taxon>
        <taxon>Viridiplantae</taxon>
        <taxon>Streptophyta</taxon>
        <taxon>Embryophyta</taxon>
        <taxon>Tracheophyta</taxon>
        <taxon>Spermatophyta</taxon>
        <taxon>Magnoliopsida</taxon>
        <taxon>eudicotyledons</taxon>
        <taxon>Gunneridae</taxon>
        <taxon>Pentapetalae</taxon>
        <taxon>rosids</taxon>
        <taxon>fabids</taxon>
        <taxon>Fabales</taxon>
        <taxon>Fabaceae</taxon>
        <taxon>Papilionoideae</taxon>
        <taxon>50 kb inversion clade</taxon>
        <taxon>NPAAA clade</taxon>
        <taxon>indigoferoid/millettioid clade</taxon>
        <taxon>Phaseoleae</taxon>
        <taxon>Canavalia</taxon>
    </lineage>
</organism>
<evidence type="ECO:0000313" key="1">
    <source>
        <dbReference type="EMBL" id="KAK7320510.1"/>
    </source>
</evidence>
<proteinExistence type="predicted"/>
<comment type="caution">
    <text evidence="1">The sequence shown here is derived from an EMBL/GenBank/DDBJ whole genome shotgun (WGS) entry which is preliminary data.</text>
</comment>
<dbReference type="Proteomes" id="UP001367508">
    <property type="component" value="Unassembled WGS sequence"/>
</dbReference>
<keyword evidence="2" id="KW-1185">Reference proteome</keyword>
<dbReference type="EMBL" id="JAYMYQ010000007">
    <property type="protein sequence ID" value="KAK7320510.1"/>
    <property type="molecule type" value="Genomic_DNA"/>
</dbReference>
<name>A0AAN9Q172_CANGL</name>
<reference evidence="1 2" key="1">
    <citation type="submission" date="2024-01" db="EMBL/GenBank/DDBJ databases">
        <title>The genomes of 5 underutilized Papilionoideae crops provide insights into root nodulation and disease resistanc.</title>
        <authorList>
            <person name="Jiang F."/>
        </authorList>
    </citation>
    <scope>NUCLEOTIDE SEQUENCE [LARGE SCALE GENOMIC DNA]</scope>
    <source>
        <strain evidence="1">LVBAO_FW01</strain>
        <tissue evidence="1">Leaves</tissue>
    </source>
</reference>
<protein>
    <submittedName>
        <fullName evidence="1">Uncharacterized protein</fullName>
    </submittedName>
</protein>
<evidence type="ECO:0000313" key="2">
    <source>
        <dbReference type="Proteomes" id="UP001367508"/>
    </source>
</evidence>
<gene>
    <name evidence="1" type="ORF">VNO77_30044</name>
</gene>
<sequence length="104" mass="11808">MEWCSHCCRLCPTRLESICGDFSVKSCCVCTLCGKLLLDLNASLQVIFPNKNTNKNSRRMKRERKIKHGIQTQNEECLNGLIHNVLCGCFLQDTSQISENIEEA</sequence>
<dbReference type="AlphaFoldDB" id="A0AAN9Q172"/>
<accession>A0AAN9Q172</accession>